<evidence type="ECO:0000313" key="14">
    <source>
        <dbReference type="EMBL" id="MEX1669879.1"/>
    </source>
</evidence>
<dbReference type="Pfam" id="PF02518">
    <property type="entry name" value="HATPase_c"/>
    <property type="match status" value="1"/>
</dbReference>
<dbReference type="PANTHER" id="PTHR45436">
    <property type="entry name" value="SENSOR HISTIDINE KINASE YKOH"/>
    <property type="match status" value="1"/>
</dbReference>
<dbReference type="SMART" id="SM00388">
    <property type="entry name" value="HisKA"/>
    <property type="match status" value="1"/>
</dbReference>
<keyword evidence="6" id="KW-0812">Transmembrane</keyword>
<dbReference type="InterPro" id="IPR004358">
    <property type="entry name" value="Sig_transdc_His_kin-like_C"/>
</dbReference>
<feature type="domain" description="Histidine kinase" evidence="13">
    <location>
        <begin position="222"/>
        <end position="437"/>
    </location>
</feature>
<evidence type="ECO:0000313" key="15">
    <source>
        <dbReference type="Proteomes" id="UP001557485"/>
    </source>
</evidence>
<dbReference type="SUPFAM" id="SSF47384">
    <property type="entry name" value="Homodimeric domain of signal transducing histidine kinase"/>
    <property type="match status" value="1"/>
</dbReference>
<dbReference type="Proteomes" id="UP001557485">
    <property type="component" value="Unassembled WGS sequence"/>
</dbReference>
<keyword evidence="7" id="KW-0547">Nucleotide-binding</keyword>
<keyword evidence="15" id="KW-1185">Reference proteome</keyword>
<dbReference type="InterPro" id="IPR036890">
    <property type="entry name" value="HATPase_C_sf"/>
</dbReference>
<dbReference type="InterPro" id="IPR005467">
    <property type="entry name" value="His_kinase_dom"/>
</dbReference>
<evidence type="ECO:0000259" key="13">
    <source>
        <dbReference type="PROSITE" id="PS50109"/>
    </source>
</evidence>
<keyword evidence="12" id="KW-0472">Membrane</keyword>
<reference evidence="14 15" key="1">
    <citation type="journal article" date="2011" name="Int. J. Syst. Evol. Microbiol.">
        <title>Zhongshania antarctica gen. nov., sp. nov. and Zhongshania guokunii sp. nov., gammaproteobacteria respectively isolated from coastal attached (fast) ice and surface seawater of the Antarctic.</title>
        <authorList>
            <person name="Li H.J."/>
            <person name="Zhang X.Y."/>
            <person name="Chen C.X."/>
            <person name="Zhang Y.J."/>
            <person name="Gao Z.M."/>
            <person name="Yu Y."/>
            <person name="Chen X.L."/>
            <person name="Chen B."/>
            <person name="Zhang Y.Z."/>
        </authorList>
    </citation>
    <scope>NUCLEOTIDE SEQUENCE [LARGE SCALE GENOMIC DNA]</scope>
    <source>
        <strain evidence="14 15">ZS6-22T</strain>
    </source>
</reference>
<keyword evidence="9 14" id="KW-0067">ATP-binding</keyword>
<dbReference type="GO" id="GO:0005524">
    <property type="term" value="F:ATP binding"/>
    <property type="evidence" value="ECO:0007669"/>
    <property type="project" value="UniProtKB-KW"/>
</dbReference>
<keyword evidence="8" id="KW-0418">Kinase</keyword>
<keyword evidence="4" id="KW-0597">Phosphoprotein</keyword>
<dbReference type="RefSeq" id="WP_368382251.1">
    <property type="nucleotide sequence ID" value="NZ_JBFRYA010000011.1"/>
</dbReference>
<organism evidence="14 15">
    <name type="scientific">Zhongshania guokunii</name>
    <dbReference type="NCBI Taxonomy" id="641783"/>
    <lineage>
        <taxon>Bacteria</taxon>
        <taxon>Pseudomonadati</taxon>
        <taxon>Pseudomonadota</taxon>
        <taxon>Gammaproteobacteria</taxon>
        <taxon>Cellvibrionales</taxon>
        <taxon>Spongiibacteraceae</taxon>
        <taxon>Zhongshania</taxon>
    </lineage>
</organism>
<proteinExistence type="predicted"/>
<evidence type="ECO:0000256" key="9">
    <source>
        <dbReference type="ARBA" id="ARBA00022840"/>
    </source>
</evidence>
<keyword evidence="11" id="KW-0902">Two-component regulatory system</keyword>
<evidence type="ECO:0000256" key="4">
    <source>
        <dbReference type="ARBA" id="ARBA00022553"/>
    </source>
</evidence>
<dbReference type="PRINTS" id="PR00344">
    <property type="entry name" value="BCTRLSENSOR"/>
</dbReference>
<dbReference type="InterPro" id="IPR003594">
    <property type="entry name" value="HATPase_dom"/>
</dbReference>
<sequence>MNSMRRFLVISVLSALMLVNFIAALHGYRSSMLEAESLFDQKLSEMAAQYAVIPLTGSVPPPAPDDQQMVFQIFSQEGRLLWRSAHAPVDLISDEPGFSEHNFNDYRWRTLSYLNKDNGRRVVVAERVDQRYRLAESVILESIVPVVLVLPVAGILIWLIIGHGLNSLGVLAGILRRKNPDDFGAIKVDGAPEELMPVINSVNAMLGRLNASFERERRFSADAAHELRTPISAIKMHLHNVREELPGGSDSLRSLTKDVDRLAHLVEQMLLLHRTTPDHYPAKFEPISLPSLARELIAERYADFAAKDQSIELVGEAVTVDGDRFALGILVQNLLNNASKYTQQQGRIEVRVERRADGVWLTVADNGPGINEVAQLRVFERFYRLGGDRHSSGVSGCGLGLSIVEHIAELHGAKIMMAKGLDDGPGLAVSIIFPLPPSTATSSELGIKVKPINSAKRYSGQGGKQ</sequence>
<evidence type="ECO:0000256" key="1">
    <source>
        <dbReference type="ARBA" id="ARBA00000085"/>
    </source>
</evidence>
<dbReference type="Pfam" id="PF00512">
    <property type="entry name" value="HisKA"/>
    <property type="match status" value="1"/>
</dbReference>
<evidence type="ECO:0000256" key="10">
    <source>
        <dbReference type="ARBA" id="ARBA00022989"/>
    </source>
</evidence>
<comment type="catalytic activity">
    <reaction evidence="1">
        <text>ATP + protein L-histidine = ADP + protein N-phospho-L-histidine.</text>
        <dbReference type="EC" id="2.7.13.3"/>
    </reaction>
</comment>
<keyword evidence="5" id="KW-0808">Transferase</keyword>
<dbReference type="InterPro" id="IPR013727">
    <property type="entry name" value="2CSK_N"/>
</dbReference>
<dbReference type="CDD" id="cd00075">
    <property type="entry name" value="HATPase"/>
    <property type="match status" value="1"/>
</dbReference>
<dbReference type="EMBL" id="JBFRYA010000011">
    <property type="protein sequence ID" value="MEX1669879.1"/>
    <property type="molecule type" value="Genomic_DNA"/>
</dbReference>
<evidence type="ECO:0000256" key="8">
    <source>
        <dbReference type="ARBA" id="ARBA00022777"/>
    </source>
</evidence>
<dbReference type="InterPro" id="IPR003661">
    <property type="entry name" value="HisK_dim/P_dom"/>
</dbReference>
<dbReference type="Gene3D" id="1.10.287.130">
    <property type="match status" value="1"/>
</dbReference>
<dbReference type="SUPFAM" id="SSF55874">
    <property type="entry name" value="ATPase domain of HSP90 chaperone/DNA topoisomerase II/histidine kinase"/>
    <property type="match status" value="1"/>
</dbReference>
<dbReference type="CDD" id="cd00082">
    <property type="entry name" value="HisKA"/>
    <property type="match status" value="1"/>
</dbReference>
<keyword evidence="10" id="KW-1133">Transmembrane helix</keyword>
<dbReference type="InterPro" id="IPR036097">
    <property type="entry name" value="HisK_dim/P_sf"/>
</dbReference>
<gene>
    <name evidence="14" type="ORF">AB4876_13240</name>
</gene>
<dbReference type="Gene3D" id="3.30.565.10">
    <property type="entry name" value="Histidine kinase-like ATPase, C-terminal domain"/>
    <property type="match status" value="1"/>
</dbReference>
<dbReference type="PANTHER" id="PTHR45436:SF14">
    <property type="entry name" value="SENSOR PROTEIN QSEC"/>
    <property type="match status" value="1"/>
</dbReference>
<comment type="subcellular location">
    <subcellularLocation>
        <location evidence="2">Membrane</location>
        <topology evidence="2">Multi-pass membrane protein</topology>
    </subcellularLocation>
</comment>
<evidence type="ECO:0000256" key="6">
    <source>
        <dbReference type="ARBA" id="ARBA00022692"/>
    </source>
</evidence>
<evidence type="ECO:0000256" key="7">
    <source>
        <dbReference type="ARBA" id="ARBA00022741"/>
    </source>
</evidence>
<dbReference type="PROSITE" id="PS50109">
    <property type="entry name" value="HIS_KIN"/>
    <property type="match status" value="1"/>
</dbReference>
<evidence type="ECO:0000256" key="5">
    <source>
        <dbReference type="ARBA" id="ARBA00022679"/>
    </source>
</evidence>
<comment type="caution">
    <text evidence="14">The sequence shown here is derived from an EMBL/GenBank/DDBJ whole genome shotgun (WGS) entry which is preliminary data.</text>
</comment>
<dbReference type="Pfam" id="PF08521">
    <property type="entry name" value="2CSK_N"/>
    <property type="match status" value="1"/>
</dbReference>
<dbReference type="EC" id="2.7.13.3" evidence="3"/>
<protein>
    <recommendedName>
        <fullName evidence="3">histidine kinase</fullName>
        <ecNumber evidence="3">2.7.13.3</ecNumber>
    </recommendedName>
</protein>
<evidence type="ECO:0000256" key="11">
    <source>
        <dbReference type="ARBA" id="ARBA00023012"/>
    </source>
</evidence>
<evidence type="ECO:0000256" key="12">
    <source>
        <dbReference type="ARBA" id="ARBA00023136"/>
    </source>
</evidence>
<evidence type="ECO:0000256" key="2">
    <source>
        <dbReference type="ARBA" id="ARBA00004141"/>
    </source>
</evidence>
<dbReference type="SMART" id="SM00387">
    <property type="entry name" value="HATPase_c"/>
    <property type="match status" value="1"/>
</dbReference>
<evidence type="ECO:0000256" key="3">
    <source>
        <dbReference type="ARBA" id="ARBA00012438"/>
    </source>
</evidence>
<name>A0ABV3UA86_9GAMM</name>
<accession>A0ABV3UA86</accession>
<dbReference type="InterPro" id="IPR050428">
    <property type="entry name" value="TCS_sensor_his_kinase"/>
</dbReference>